<evidence type="ECO:0000313" key="1">
    <source>
        <dbReference type="EMBL" id="PAA61941.1"/>
    </source>
</evidence>
<evidence type="ECO:0000313" key="2">
    <source>
        <dbReference type="Proteomes" id="UP000215902"/>
    </source>
</evidence>
<dbReference type="AlphaFoldDB" id="A0A267EKB4"/>
<dbReference type="Proteomes" id="UP000215902">
    <property type="component" value="Unassembled WGS sequence"/>
</dbReference>
<protein>
    <submittedName>
        <fullName evidence="1">Uncharacterized protein</fullName>
    </submittedName>
</protein>
<proteinExistence type="predicted"/>
<name>A0A267EKB4_9PLAT</name>
<organism evidence="1 2">
    <name type="scientific">Macrostomum lignano</name>
    <dbReference type="NCBI Taxonomy" id="282301"/>
    <lineage>
        <taxon>Eukaryota</taxon>
        <taxon>Metazoa</taxon>
        <taxon>Spiralia</taxon>
        <taxon>Lophotrochozoa</taxon>
        <taxon>Platyhelminthes</taxon>
        <taxon>Rhabditophora</taxon>
        <taxon>Macrostomorpha</taxon>
        <taxon>Macrostomida</taxon>
        <taxon>Macrostomidae</taxon>
        <taxon>Macrostomum</taxon>
    </lineage>
</organism>
<sequence length="197" mass="20985">MNCLTIAMRSLGIATLYDLTDGQRQRQAMIAALRGQLVTPRTAARRPPICLLSGVHAGQGCPPASLREATLHDAERRSLGMHCEAGFLRHAAGCRWWSGRQGSGLTRSGAVITMGAAVLIELAFINSTLTTPSSVAASLGMGFPPLVAVTLPSPKSHFSLPIREVPHKKTGTIECASLTLPNRLCSDIAAFRDIFLL</sequence>
<gene>
    <name evidence="1" type="ORF">BOX15_Mlig006353g2</name>
</gene>
<dbReference type="OrthoDB" id="6236007at2759"/>
<keyword evidence="2" id="KW-1185">Reference proteome</keyword>
<dbReference type="EMBL" id="NIVC01001985">
    <property type="protein sequence ID" value="PAA61941.1"/>
    <property type="molecule type" value="Genomic_DNA"/>
</dbReference>
<accession>A0A267EKB4</accession>
<reference evidence="1 2" key="1">
    <citation type="submission" date="2017-06" db="EMBL/GenBank/DDBJ databases">
        <title>A platform for efficient transgenesis in Macrostomum lignano, a flatworm model organism for stem cell research.</title>
        <authorList>
            <person name="Berezikov E."/>
        </authorList>
    </citation>
    <scope>NUCLEOTIDE SEQUENCE [LARGE SCALE GENOMIC DNA]</scope>
    <source>
        <strain evidence="1">DV1</strain>
        <tissue evidence="1">Whole organism</tissue>
    </source>
</reference>
<comment type="caution">
    <text evidence="1">The sequence shown here is derived from an EMBL/GenBank/DDBJ whole genome shotgun (WGS) entry which is preliminary data.</text>
</comment>